<feature type="region of interest" description="Disordered" evidence="14">
    <location>
        <begin position="212"/>
        <end position="238"/>
    </location>
</feature>
<evidence type="ECO:0000256" key="1">
    <source>
        <dbReference type="ARBA" id="ARBA00004567"/>
    </source>
</evidence>
<feature type="compositionally biased region" description="Polar residues" evidence="14">
    <location>
        <begin position="212"/>
        <end position="227"/>
    </location>
</feature>
<keyword evidence="11" id="KW-0539">Nucleus</keyword>
<protein>
    <submittedName>
        <fullName evidence="16">GTPase-activating protein S13</fullName>
    </submittedName>
</protein>
<evidence type="ECO:0000256" key="14">
    <source>
        <dbReference type="SAM" id="MobiDB-lite"/>
    </source>
</evidence>
<dbReference type="GO" id="GO:0032527">
    <property type="term" value="P:protein exit from endoplasmic reticulum"/>
    <property type="evidence" value="ECO:0007669"/>
    <property type="project" value="TreeGrafter"/>
</dbReference>
<evidence type="ECO:0000256" key="13">
    <source>
        <dbReference type="PROSITE-ProRule" id="PRU00221"/>
    </source>
</evidence>
<dbReference type="SUPFAM" id="SSF50978">
    <property type="entry name" value="WD40 repeat-like"/>
    <property type="match status" value="1"/>
</dbReference>
<feature type="repeat" description="WD" evidence="13">
    <location>
        <begin position="89"/>
        <end position="122"/>
    </location>
</feature>
<dbReference type="GO" id="GO:0090114">
    <property type="term" value="P:COPII-coated vesicle budding"/>
    <property type="evidence" value="ECO:0007669"/>
    <property type="project" value="TreeGrafter"/>
</dbReference>
<keyword evidence="8" id="KW-0653">Protein transport</keyword>
<evidence type="ECO:0000256" key="4">
    <source>
        <dbReference type="ARBA" id="ARBA00022448"/>
    </source>
</evidence>
<dbReference type="PRINTS" id="PR00320">
    <property type="entry name" value="GPROTEINBRPT"/>
</dbReference>
<feature type="region of interest" description="Disordered" evidence="14">
    <location>
        <begin position="360"/>
        <end position="387"/>
    </location>
</feature>
<feature type="repeat" description="WD" evidence="13">
    <location>
        <begin position="45"/>
        <end position="86"/>
    </location>
</feature>
<dbReference type="Gene3D" id="2.130.10.10">
    <property type="entry name" value="YVTN repeat-like/Quinoprotein amine dehydrogenase"/>
    <property type="match status" value="1"/>
</dbReference>
<feature type="domain" description="Anaphase-promoting complex subunit 4-like WD40" evidence="15">
    <location>
        <begin position="286"/>
        <end position="354"/>
    </location>
</feature>
<feature type="compositionally biased region" description="Polar residues" evidence="14">
    <location>
        <begin position="1"/>
        <end position="11"/>
    </location>
</feature>
<dbReference type="InterPro" id="IPR020472">
    <property type="entry name" value="WD40_PAC1"/>
</dbReference>
<dbReference type="GO" id="GO:0031080">
    <property type="term" value="C:nuclear pore outer ring"/>
    <property type="evidence" value="ECO:0007669"/>
    <property type="project" value="TreeGrafter"/>
</dbReference>
<evidence type="ECO:0000256" key="6">
    <source>
        <dbReference type="ARBA" id="ARBA00022737"/>
    </source>
</evidence>
<dbReference type="SMART" id="SM00320">
    <property type="entry name" value="WD40"/>
    <property type="match status" value="6"/>
</dbReference>
<dbReference type="InterPro" id="IPR001680">
    <property type="entry name" value="WD40_rpt"/>
</dbReference>
<evidence type="ECO:0000256" key="9">
    <source>
        <dbReference type="ARBA" id="ARBA00023010"/>
    </source>
</evidence>
<keyword evidence="17" id="KW-1185">Reference proteome</keyword>
<keyword evidence="10" id="KW-0906">Nuclear pore complex</keyword>
<feature type="region of interest" description="Disordered" evidence="14">
    <location>
        <begin position="1"/>
        <end position="48"/>
    </location>
</feature>
<evidence type="ECO:0000256" key="8">
    <source>
        <dbReference type="ARBA" id="ARBA00022927"/>
    </source>
</evidence>
<evidence type="ECO:0000256" key="10">
    <source>
        <dbReference type="ARBA" id="ARBA00023132"/>
    </source>
</evidence>
<feature type="repeat" description="WD" evidence="13">
    <location>
        <begin position="263"/>
        <end position="299"/>
    </location>
</feature>
<evidence type="ECO:0000256" key="2">
    <source>
        <dbReference type="ARBA" id="ARBA00010102"/>
    </source>
</evidence>
<dbReference type="OrthoDB" id="364224at2759"/>
<comment type="similarity">
    <text evidence="2">Belongs to the WD repeat SEC13 family.</text>
</comment>
<feature type="repeat" description="WD" evidence="13">
    <location>
        <begin position="234"/>
        <end position="256"/>
    </location>
</feature>
<keyword evidence="9" id="KW-0811">Translocation</keyword>
<keyword evidence="7" id="KW-0509">mRNA transport</keyword>
<evidence type="ECO:0000256" key="3">
    <source>
        <dbReference type="ARBA" id="ARBA00011369"/>
    </source>
</evidence>
<dbReference type="InterPro" id="IPR037363">
    <property type="entry name" value="Sec13/Seh1_fam"/>
</dbReference>
<dbReference type="Pfam" id="PF00400">
    <property type="entry name" value="WD40"/>
    <property type="match status" value="3"/>
</dbReference>
<dbReference type="PROSITE" id="PS00678">
    <property type="entry name" value="WD_REPEATS_1"/>
    <property type="match status" value="1"/>
</dbReference>
<sequence>MMPQTLPQQRSAGGAPPINTFGMPQQPQQQAAPPPPPGPVSCSFDTGHTGPIHDAQLDYYGKRLATASGDSTVRIWDVSTEQQVLLGELRGHSSPVWQVSWAHPMYGSVIASVGYDRQIIIWREKVTGGYHHQQQTSTWEQLYRDQSHTASVNTCSFAPWEYGLVLAAGSSDGSISVLTHEQMATWSRKVIPHAHLGGVLAVSWSPATTPATLASGPAVQQQPSNDDQVGPRRLVSGGNDNQVRIWRMDDSTGEWSAETQMPSGKHTDVVRDVAWRPNAGIPTQHIASCSEDGSVVIWQCDMEGQSWKVAQEFHMKAAAYRLSWSITGTVLAVALADNTVELIKENVDGQFVHISGVDEQGIASDPTTGGETGPMAYGSDSNGAQDPHNVAAAILGSA</sequence>
<evidence type="ECO:0000256" key="11">
    <source>
        <dbReference type="ARBA" id="ARBA00023242"/>
    </source>
</evidence>
<evidence type="ECO:0000256" key="12">
    <source>
        <dbReference type="ARBA" id="ARBA00025261"/>
    </source>
</evidence>
<dbReference type="AlphaFoldDB" id="A0A7J6MTJ6"/>
<dbReference type="EMBL" id="JAAPAO010000055">
    <property type="protein sequence ID" value="KAF4674909.1"/>
    <property type="molecule type" value="Genomic_DNA"/>
</dbReference>
<dbReference type="PROSITE" id="PS50294">
    <property type="entry name" value="WD_REPEATS_REGION"/>
    <property type="match status" value="1"/>
</dbReference>
<dbReference type="Proteomes" id="UP000591131">
    <property type="component" value="Unassembled WGS sequence"/>
</dbReference>
<accession>A0A7J6MTJ6</accession>
<dbReference type="PANTHER" id="PTHR11024:SF2">
    <property type="entry name" value="PROTEIN SEC13 HOMOLOG"/>
    <property type="match status" value="1"/>
</dbReference>
<dbReference type="Pfam" id="PF12894">
    <property type="entry name" value="ANAPC4_WD40"/>
    <property type="match status" value="1"/>
</dbReference>
<comment type="subunit">
    <text evidence="3">The COPII coat is composed of at least 5 proteins: the SEC23/24 complex, the SEC13/31 complex, and the protein SAR1. Component of the nuclear pore complex (NPC). NPC constitutes the exclusive means of nucleocytoplasmic transport. NPCs allow the passive diffusion of ions and small molecules and the active, nuclear transport receptor-mediated bidirectional transport of macromolecules such as proteins, RNAs, ribonucleoparticles (RNPs), and ribosomal subunits across the nuclear envelope. Due to its 8-fold rotational symmetry, all subunits are present with 8 copies or multiples thereof.</text>
</comment>
<gene>
    <name evidence="16" type="primary">SEC13</name>
    <name evidence="16" type="ORF">FOL47_008498</name>
</gene>
<dbReference type="GO" id="GO:0030127">
    <property type="term" value="C:COPII vesicle coat"/>
    <property type="evidence" value="ECO:0007669"/>
    <property type="project" value="TreeGrafter"/>
</dbReference>
<evidence type="ECO:0000256" key="7">
    <source>
        <dbReference type="ARBA" id="ARBA00022816"/>
    </source>
</evidence>
<dbReference type="PANTHER" id="PTHR11024">
    <property type="entry name" value="NUCLEAR PORE COMPLEX PROTEIN SEC13 / SEH1 FAMILY MEMBER"/>
    <property type="match status" value="1"/>
</dbReference>
<comment type="subcellular location">
    <subcellularLocation>
        <location evidence="1">Nucleus</location>
        <location evidence="1">Nuclear pore complex</location>
    </subcellularLocation>
</comment>
<reference evidence="16 17" key="1">
    <citation type="submission" date="2020-04" db="EMBL/GenBank/DDBJ databases">
        <title>Perkinsus chesapeaki whole genome sequence.</title>
        <authorList>
            <person name="Bogema D.R."/>
        </authorList>
    </citation>
    <scope>NUCLEOTIDE SEQUENCE [LARGE SCALE GENOMIC DNA]</scope>
    <source>
        <strain evidence="16">ATCC PRA-425</strain>
    </source>
</reference>
<keyword evidence="6" id="KW-0677">Repeat</keyword>
<evidence type="ECO:0000313" key="17">
    <source>
        <dbReference type="Proteomes" id="UP000591131"/>
    </source>
</evidence>
<dbReference type="GO" id="GO:0051028">
    <property type="term" value="P:mRNA transport"/>
    <property type="evidence" value="ECO:0007669"/>
    <property type="project" value="UniProtKB-KW"/>
</dbReference>
<dbReference type="GO" id="GO:0032008">
    <property type="term" value="P:positive regulation of TOR signaling"/>
    <property type="evidence" value="ECO:0007669"/>
    <property type="project" value="TreeGrafter"/>
</dbReference>
<keyword evidence="5 13" id="KW-0853">WD repeat</keyword>
<dbReference type="GO" id="GO:0006606">
    <property type="term" value="P:protein import into nucleus"/>
    <property type="evidence" value="ECO:0007669"/>
    <property type="project" value="TreeGrafter"/>
</dbReference>
<dbReference type="InterPro" id="IPR019775">
    <property type="entry name" value="WD40_repeat_CS"/>
</dbReference>
<dbReference type="InterPro" id="IPR015943">
    <property type="entry name" value="WD40/YVTN_repeat-like_dom_sf"/>
</dbReference>
<dbReference type="InterPro" id="IPR024977">
    <property type="entry name" value="Apc4-like_WD40_dom"/>
</dbReference>
<keyword evidence="4" id="KW-0813">Transport</keyword>
<proteinExistence type="inferred from homology"/>
<dbReference type="GO" id="GO:0005198">
    <property type="term" value="F:structural molecule activity"/>
    <property type="evidence" value="ECO:0007669"/>
    <property type="project" value="InterPro"/>
</dbReference>
<evidence type="ECO:0000313" key="16">
    <source>
        <dbReference type="EMBL" id="KAF4674909.1"/>
    </source>
</evidence>
<comment type="caution">
    <text evidence="16">The sequence shown here is derived from an EMBL/GenBank/DDBJ whole genome shotgun (WGS) entry which is preliminary data.</text>
</comment>
<dbReference type="PROSITE" id="PS50082">
    <property type="entry name" value="WD_REPEATS_2"/>
    <property type="match status" value="4"/>
</dbReference>
<dbReference type="InterPro" id="IPR036322">
    <property type="entry name" value="WD40_repeat_dom_sf"/>
</dbReference>
<evidence type="ECO:0000259" key="15">
    <source>
        <dbReference type="Pfam" id="PF12894"/>
    </source>
</evidence>
<name>A0A7J6MTJ6_PERCH</name>
<organism evidence="16 17">
    <name type="scientific">Perkinsus chesapeaki</name>
    <name type="common">Clam parasite</name>
    <name type="synonym">Perkinsus andrewsi</name>
    <dbReference type="NCBI Taxonomy" id="330153"/>
    <lineage>
        <taxon>Eukaryota</taxon>
        <taxon>Sar</taxon>
        <taxon>Alveolata</taxon>
        <taxon>Perkinsozoa</taxon>
        <taxon>Perkinsea</taxon>
        <taxon>Perkinsida</taxon>
        <taxon>Perkinsidae</taxon>
        <taxon>Perkinsus</taxon>
    </lineage>
</organism>
<comment type="function">
    <text evidence="12">Component of the coat protein complex II (COPII) which promotes the formation of transport vesicles from the endoplasmic reticulum (ER). The coat has two main functions, the physical deformation of the endoplasmic reticulum membrane into vesicles and the selection of cargo molecules. It also functions as a component of the nuclear pore complex (NPC). NPC components, collectively referred to as nucleoporins (NUPs), can play the role of both NPC structural components and of docking or interaction partners for transiently associated nuclear transport factors. SEC13 is required for efficient mRNA export from the nucleus to the cytoplasm and for correct nuclear pore biogenesis and distribution.</text>
</comment>
<evidence type="ECO:0000256" key="5">
    <source>
        <dbReference type="ARBA" id="ARBA00022574"/>
    </source>
</evidence>